<evidence type="ECO:0000256" key="1">
    <source>
        <dbReference type="ARBA" id="ARBA00022741"/>
    </source>
</evidence>
<dbReference type="InterPro" id="IPR027417">
    <property type="entry name" value="P-loop_NTPase"/>
</dbReference>
<dbReference type="GO" id="GO:0016020">
    <property type="term" value="C:membrane"/>
    <property type="evidence" value="ECO:0007669"/>
    <property type="project" value="TreeGrafter"/>
</dbReference>
<dbReference type="Gene3D" id="6.20.240.20">
    <property type="match status" value="1"/>
</dbReference>
<evidence type="ECO:0000259" key="8">
    <source>
        <dbReference type="PROSITE" id="PS51456"/>
    </source>
</evidence>
<dbReference type="InterPro" id="IPR036961">
    <property type="entry name" value="Kinesin_motor_dom_sf"/>
</dbReference>
<dbReference type="Gene3D" id="1.20.120.720">
    <property type="entry name" value="Myosin VI head, motor domain, U50 subdomain"/>
    <property type="match status" value="1"/>
</dbReference>
<keyword evidence="4 6" id="KW-0505">Motor protein</keyword>
<name>A0A8C2T871_COTJA</name>
<dbReference type="Pfam" id="PF00063">
    <property type="entry name" value="Myosin_head"/>
    <property type="match status" value="1"/>
</dbReference>
<evidence type="ECO:0000256" key="7">
    <source>
        <dbReference type="SAM" id="MobiDB-lite"/>
    </source>
</evidence>
<dbReference type="PANTHER" id="PTHR13140">
    <property type="entry name" value="MYOSIN"/>
    <property type="match status" value="1"/>
</dbReference>
<dbReference type="GO" id="GO:0007015">
    <property type="term" value="P:actin filament organization"/>
    <property type="evidence" value="ECO:0007669"/>
    <property type="project" value="TreeGrafter"/>
</dbReference>
<dbReference type="GeneTree" id="ENSGT00940000158067"/>
<dbReference type="GO" id="GO:0051015">
    <property type="term" value="F:actin filament binding"/>
    <property type="evidence" value="ECO:0007669"/>
    <property type="project" value="TreeGrafter"/>
</dbReference>
<dbReference type="InterPro" id="IPR001609">
    <property type="entry name" value="Myosin_head_motor_dom-like"/>
</dbReference>
<evidence type="ECO:0000256" key="5">
    <source>
        <dbReference type="ARBA" id="ARBA00023203"/>
    </source>
</evidence>
<accession>A0A8C2T871</accession>
<evidence type="ECO:0000256" key="6">
    <source>
        <dbReference type="PROSITE-ProRule" id="PRU00782"/>
    </source>
</evidence>
<feature type="binding site" evidence="6">
    <location>
        <begin position="113"/>
        <end position="120"/>
    </location>
    <ligand>
        <name>ATP</name>
        <dbReference type="ChEBI" id="CHEBI:30616"/>
    </ligand>
</feature>
<dbReference type="Gene3D" id="3.40.850.10">
    <property type="entry name" value="Kinesin motor domain"/>
    <property type="match status" value="1"/>
</dbReference>
<feature type="domain" description="Myosin motor" evidence="8">
    <location>
        <begin position="26"/>
        <end position="757"/>
    </location>
</feature>
<keyword evidence="1 6" id="KW-0547">Nucleotide-binding</keyword>
<reference evidence="9" key="3">
    <citation type="submission" date="2025-09" db="UniProtKB">
        <authorList>
            <consortium name="Ensembl"/>
        </authorList>
    </citation>
    <scope>IDENTIFICATION</scope>
</reference>
<comment type="similarity">
    <text evidence="6">Belongs to the TRAFAC class myosin-kinesin ATPase superfamily. Myosin family.</text>
</comment>
<keyword evidence="5 6" id="KW-0009">Actin-binding</keyword>
<dbReference type="Ensembl" id="ENSCJPT00005014395.1">
    <property type="protein sequence ID" value="ENSCJPP00005009657.1"/>
    <property type="gene ID" value="ENSCJPG00005008429.1"/>
</dbReference>
<keyword evidence="2 6" id="KW-0067">ATP-binding</keyword>
<dbReference type="GO" id="GO:0016459">
    <property type="term" value="C:myosin complex"/>
    <property type="evidence" value="ECO:0007669"/>
    <property type="project" value="UniProtKB-KW"/>
</dbReference>
<organism evidence="9 10">
    <name type="scientific">Coturnix japonica</name>
    <name type="common">Japanese quail</name>
    <name type="synonym">Coturnix coturnix japonica</name>
    <dbReference type="NCBI Taxonomy" id="93934"/>
    <lineage>
        <taxon>Eukaryota</taxon>
        <taxon>Metazoa</taxon>
        <taxon>Chordata</taxon>
        <taxon>Craniata</taxon>
        <taxon>Vertebrata</taxon>
        <taxon>Euteleostomi</taxon>
        <taxon>Archelosauria</taxon>
        <taxon>Archosauria</taxon>
        <taxon>Dinosauria</taxon>
        <taxon>Saurischia</taxon>
        <taxon>Theropoda</taxon>
        <taxon>Coelurosauria</taxon>
        <taxon>Aves</taxon>
        <taxon>Neognathae</taxon>
        <taxon>Galloanserae</taxon>
        <taxon>Galliformes</taxon>
        <taxon>Phasianidae</taxon>
        <taxon>Perdicinae</taxon>
        <taxon>Coturnix</taxon>
    </lineage>
</organism>
<evidence type="ECO:0000313" key="9">
    <source>
        <dbReference type="Ensembl" id="ENSCJPP00005009657.1"/>
    </source>
</evidence>
<evidence type="ECO:0000256" key="3">
    <source>
        <dbReference type="ARBA" id="ARBA00023123"/>
    </source>
</evidence>
<dbReference type="AlphaFoldDB" id="A0A8C2T871"/>
<keyword evidence="3 6" id="KW-0518">Myosin</keyword>
<dbReference type="SMART" id="SM00242">
    <property type="entry name" value="MYSc"/>
    <property type="match status" value="1"/>
</dbReference>
<evidence type="ECO:0000313" key="10">
    <source>
        <dbReference type="Proteomes" id="UP000694412"/>
    </source>
</evidence>
<evidence type="ECO:0000256" key="4">
    <source>
        <dbReference type="ARBA" id="ARBA00023175"/>
    </source>
</evidence>
<dbReference type="Gene3D" id="1.20.58.530">
    <property type="match status" value="1"/>
</dbReference>
<dbReference type="SUPFAM" id="SSF52540">
    <property type="entry name" value="P-loop containing nucleoside triphosphate hydrolases"/>
    <property type="match status" value="1"/>
</dbReference>
<dbReference type="Gene3D" id="1.10.10.820">
    <property type="match status" value="1"/>
</dbReference>
<sequence>MALCSAPWLLPDGTRCLLQTNPPHLDLAEDLATLLNLNECSALNTLQHRYRSHLPYTYAGPSLVAIRPGPTSGTHAGKVRGRDSTAPHICSVAQRAYRTLLAQRRDQAIVPMGRSGAGKTTSCQLALEHLVGMAGSVDGRVSVEKIQAMFTVLGAFGAVSTEQNSSSTRFSMILSLDFSAAGRITAAHLQTMLLERGRVAQQPPGESNFNVFPMMLAGLDVAQRTTLHLHQVAENNTFGIKPFSKPEEKQKASVAFTKLQAAMDVLGITAEEQVAVWRVLAGIHHLGAAGACRVGRKQFMHFEWATHAAEVLGCELEELSTAVFKHHLKQILEQAAARSGGRPSEEEGPSGQKMTGVECVEGMASGLYEELFAALVSMINRSFSSQHLSVASIAVVDTPGFHNPRHHGGQRAATFEELCHNYVHERLQGLFYERTFVMEMERYKEVTGCSSWPPHPIPGDPRDTSTLWQLQVLPGSPGADRKGLLWILDEEVLIPGSGDVAPLMALLLFAGAGYVRRCEQALHFEIPHQLGTDPVRYDLAGWVSKAKLNLSAENASQLLQQSQLNALQELAMPRRGVPRVCRAVAGLEGCSQAALQRNACIRKVFASSLAAVRRRSVCAQLKLQADALTSLLRRSQLHFVHSLVPGTTMEKADPQPLDVPALRAQLGGTQLLDALRLRRSGYPDHLLLTHFRRRFQVLAPAVMKKCTSAYEVPDESKAIEELFQALDLEKKSVAIGRSQVRRHHPGCKVPCPETQSSHLPRPMEAMGFRQLSFFGLG</sequence>
<dbReference type="GO" id="GO:0005524">
    <property type="term" value="F:ATP binding"/>
    <property type="evidence" value="ECO:0007669"/>
    <property type="project" value="UniProtKB-UniRule"/>
</dbReference>
<dbReference type="PROSITE" id="PS51456">
    <property type="entry name" value="MYOSIN_MOTOR"/>
    <property type="match status" value="1"/>
</dbReference>
<dbReference type="InterPro" id="IPR036064">
    <property type="entry name" value="MYSc_Myo18"/>
</dbReference>
<keyword evidence="10" id="KW-1185">Reference proteome</keyword>
<dbReference type="GO" id="GO:0000146">
    <property type="term" value="F:microfilament motor activity"/>
    <property type="evidence" value="ECO:0007669"/>
    <property type="project" value="TreeGrafter"/>
</dbReference>
<proteinExistence type="inferred from homology"/>
<gene>
    <name evidence="9" type="primary">MYO18B</name>
</gene>
<dbReference type="PRINTS" id="PR00193">
    <property type="entry name" value="MYOSINHEAVY"/>
</dbReference>
<dbReference type="Proteomes" id="UP000694412">
    <property type="component" value="Chromosome 15"/>
</dbReference>
<comment type="caution">
    <text evidence="6">Lacks conserved residue(s) required for the propagation of feature annotation.</text>
</comment>
<dbReference type="GO" id="GO:0005737">
    <property type="term" value="C:cytoplasm"/>
    <property type="evidence" value="ECO:0007669"/>
    <property type="project" value="TreeGrafter"/>
</dbReference>
<feature type="region of interest" description="Disordered" evidence="7">
    <location>
        <begin position="335"/>
        <end position="354"/>
    </location>
</feature>
<dbReference type="PANTHER" id="PTHR13140:SF706">
    <property type="entry name" value="DILUTE CLASS UNCONVENTIONAL MYOSIN, ISOFORM C"/>
    <property type="match status" value="1"/>
</dbReference>
<reference evidence="9" key="1">
    <citation type="submission" date="2015-11" db="EMBL/GenBank/DDBJ databases">
        <authorList>
            <consortium name="International Coturnix japonica Genome Analysis Consortium"/>
            <person name="Warren W."/>
            <person name="Burt D.W."/>
            <person name="Antin P.B."/>
            <person name="Lanford R."/>
            <person name="Gros J."/>
            <person name="Wilson R.K."/>
        </authorList>
    </citation>
    <scope>NUCLEOTIDE SEQUENCE [LARGE SCALE GENOMIC DNA]</scope>
</reference>
<protein>
    <submittedName>
        <fullName evidence="9">Myosin XVIIIB</fullName>
    </submittedName>
</protein>
<evidence type="ECO:0000256" key="2">
    <source>
        <dbReference type="ARBA" id="ARBA00022840"/>
    </source>
</evidence>
<reference evidence="9" key="2">
    <citation type="submission" date="2025-08" db="UniProtKB">
        <authorList>
            <consortium name="Ensembl"/>
        </authorList>
    </citation>
    <scope>IDENTIFICATION</scope>
</reference>
<dbReference type="CDD" id="cd01386">
    <property type="entry name" value="MYSc_Myo18"/>
    <property type="match status" value="1"/>
</dbReference>